<dbReference type="PANTHER" id="PTHR10622">
    <property type="entry name" value="HET DOMAIN-CONTAINING PROTEIN"/>
    <property type="match status" value="1"/>
</dbReference>
<evidence type="ECO:0008006" key="3">
    <source>
        <dbReference type="Google" id="ProtNLM"/>
    </source>
</evidence>
<organism evidence="1 2">
    <name type="scientific">Amniculicola lignicola CBS 123094</name>
    <dbReference type="NCBI Taxonomy" id="1392246"/>
    <lineage>
        <taxon>Eukaryota</taxon>
        <taxon>Fungi</taxon>
        <taxon>Dikarya</taxon>
        <taxon>Ascomycota</taxon>
        <taxon>Pezizomycotina</taxon>
        <taxon>Dothideomycetes</taxon>
        <taxon>Pleosporomycetidae</taxon>
        <taxon>Pleosporales</taxon>
        <taxon>Amniculicolaceae</taxon>
        <taxon>Amniculicola</taxon>
    </lineage>
</organism>
<sequence length="161" mass="18079">CIDKTSGAELTEAINLMFNYYKCAKVCFVYFADVSSPGYDQIGASRWFTRGWTLQELLAPPTIVYLDALWNLIPVPVALIADITGIPVSILQGGNIDDVSIACRMSWALSRKTSRIEDLAYCLLGIFDINMPLLYGEGMKAFTRLQEHIVQKSIDETIFLW</sequence>
<reference evidence="1" key="1">
    <citation type="journal article" date="2020" name="Stud. Mycol.">
        <title>101 Dothideomycetes genomes: a test case for predicting lifestyles and emergence of pathogens.</title>
        <authorList>
            <person name="Haridas S."/>
            <person name="Albert R."/>
            <person name="Binder M."/>
            <person name="Bloem J."/>
            <person name="Labutti K."/>
            <person name="Salamov A."/>
            <person name="Andreopoulos B."/>
            <person name="Baker S."/>
            <person name="Barry K."/>
            <person name="Bills G."/>
            <person name="Bluhm B."/>
            <person name="Cannon C."/>
            <person name="Castanera R."/>
            <person name="Culley D."/>
            <person name="Daum C."/>
            <person name="Ezra D."/>
            <person name="Gonzalez J."/>
            <person name="Henrissat B."/>
            <person name="Kuo A."/>
            <person name="Liang C."/>
            <person name="Lipzen A."/>
            <person name="Lutzoni F."/>
            <person name="Magnuson J."/>
            <person name="Mondo S."/>
            <person name="Nolan M."/>
            <person name="Ohm R."/>
            <person name="Pangilinan J."/>
            <person name="Park H.-J."/>
            <person name="Ramirez L."/>
            <person name="Alfaro M."/>
            <person name="Sun H."/>
            <person name="Tritt A."/>
            <person name="Yoshinaga Y."/>
            <person name="Zwiers L.-H."/>
            <person name="Turgeon B."/>
            <person name="Goodwin S."/>
            <person name="Spatafora J."/>
            <person name="Crous P."/>
            <person name="Grigoriev I."/>
        </authorList>
    </citation>
    <scope>NUCLEOTIDE SEQUENCE</scope>
    <source>
        <strain evidence="1">CBS 123094</strain>
    </source>
</reference>
<feature type="non-terminal residue" evidence="1">
    <location>
        <position position="161"/>
    </location>
</feature>
<name>A0A6A5VVQ6_9PLEO</name>
<protein>
    <recommendedName>
        <fullName evidence="3">Heterokaryon incompatibility domain-containing protein</fullName>
    </recommendedName>
</protein>
<proteinExistence type="predicted"/>
<dbReference type="OrthoDB" id="20872at2759"/>
<evidence type="ECO:0000313" key="1">
    <source>
        <dbReference type="EMBL" id="KAF1992769.1"/>
    </source>
</evidence>
<gene>
    <name evidence="1" type="ORF">P154DRAFT_417858</name>
</gene>
<keyword evidence="2" id="KW-1185">Reference proteome</keyword>
<dbReference type="Proteomes" id="UP000799779">
    <property type="component" value="Unassembled WGS sequence"/>
</dbReference>
<accession>A0A6A5VVQ6</accession>
<dbReference type="AlphaFoldDB" id="A0A6A5VVQ6"/>
<feature type="non-terminal residue" evidence="1">
    <location>
        <position position="1"/>
    </location>
</feature>
<dbReference type="EMBL" id="ML977802">
    <property type="protein sequence ID" value="KAF1992769.1"/>
    <property type="molecule type" value="Genomic_DNA"/>
</dbReference>
<dbReference type="PANTHER" id="PTHR10622:SF10">
    <property type="entry name" value="HET DOMAIN-CONTAINING PROTEIN"/>
    <property type="match status" value="1"/>
</dbReference>
<evidence type="ECO:0000313" key="2">
    <source>
        <dbReference type="Proteomes" id="UP000799779"/>
    </source>
</evidence>